<gene>
    <name evidence="2" type="ORF">SPIROBIBN47_200034</name>
</gene>
<name>A0A3P3XHT7_9SPIR</name>
<sequence length="229" mass="24368">MNRKRIACAAALCAVFAGALFAQGADPKTVTPAWVTEKQIAQQTQTQTQAQPEAPKAKGFNVFFIGYDYPTLSGALAPALAAWNSPFNFSLGFESANSAGSSMLSGLELEFFIAAPSKGLRLQMNELVMIGYSLALKPVRFNIGARLGLSLLDVTDNNSASNTYTGLGGLVGPEASLYAELAPDFWLWVRGRYALSYFMSLISNGASPLDTGSNSLNTLSLEAGLAFRM</sequence>
<proteinExistence type="predicted"/>
<feature type="signal peptide" evidence="1">
    <location>
        <begin position="1"/>
        <end position="24"/>
    </location>
</feature>
<accession>A0A3P3XHT7</accession>
<protein>
    <recommendedName>
        <fullName evidence="3">Outer membrane protein beta-barrel domain-containing protein</fullName>
    </recommendedName>
</protein>
<evidence type="ECO:0000256" key="1">
    <source>
        <dbReference type="SAM" id="SignalP"/>
    </source>
</evidence>
<dbReference type="AlphaFoldDB" id="A0A3P3XHT7"/>
<feature type="chain" id="PRO_5017963723" description="Outer membrane protein beta-barrel domain-containing protein" evidence="1">
    <location>
        <begin position="25"/>
        <end position="229"/>
    </location>
</feature>
<organism evidence="2">
    <name type="scientific">uncultured spirochete</name>
    <dbReference type="NCBI Taxonomy" id="156406"/>
    <lineage>
        <taxon>Bacteria</taxon>
        <taxon>Pseudomonadati</taxon>
        <taxon>Spirochaetota</taxon>
        <taxon>Spirochaetia</taxon>
        <taxon>Spirochaetales</taxon>
        <taxon>environmental samples</taxon>
    </lineage>
</organism>
<keyword evidence="1" id="KW-0732">Signal</keyword>
<evidence type="ECO:0000313" key="2">
    <source>
        <dbReference type="EMBL" id="SLM11575.1"/>
    </source>
</evidence>
<evidence type="ECO:0008006" key="3">
    <source>
        <dbReference type="Google" id="ProtNLM"/>
    </source>
</evidence>
<dbReference type="EMBL" id="FWDM01000013">
    <property type="protein sequence ID" value="SLM11575.1"/>
    <property type="molecule type" value="Genomic_DNA"/>
</dbReference>
<reference evidence="2" key="1">
    <citation type="submission" date="2017-02" db="EMBL/GenBank/DDBJ databases">
        <authorList>
            <person name="Regsiter A."/>
            <person name="William W."/>
        </authorList>
    </citation>
    <scope>NUCLEOTIDE SEQUENCE</scope>
    <source>
        <strain evidence="2">Bib</strain>
    </source>
</reference>